<evidence type="ECO:0000259" key="1">
    <source>
        <dbReference type="SMART" id="SM00382"/>
    </source>
</evidence>
<keyword evidence="2" id="KW-0132">Cell division</keyword>
<dbReference type="InterPro" id="IPR027417">
    <property type="entry name" value="P-loop_NTPase"/>
</dbReference>
<dbReference type="InterPro" id="IPR003959">
    <property type="entry name" value="ATPase_AAA_core"/>
</dbReference>
<feature type="domain" description="AAA+ ATPase" evidence="1">
    <location>
        <begin position="305"/>
        <end position="469"/>
    </location>
</feature>
<proteinExistence type="predicted"/>
<dbReference type="FunFam" id="3.40.50.300:FF:001440">
    <property type="entry name" value="ATPase, AAA family protein"/>
    <property type="match status" value="1"/>
</dbReference>
<dbReference type="Pfam" id="PF00004">
    <property type="entry name" value="AAA"/>
    <property type="match status" value="2"/>
</dbReference>
<dbReference type="SMART" id="SM00382">
    <property type="entry name" value="AAA"/>
    <property type="match status" value="2"/>
</dbReference>
<evidence type="ECO:0000313" key="2">
    <source>
        <dbReference type="EMBL" id="KAA8492652.1"/>
    </source>
</evidence>
<feature type="domain" description="AAA+ ATPase" evidence="1">
    <location>
        <begin position="598"/>
        <end position="749"/>
    </location>
</feature>
<dbReference type="AlphaFoldDB" id="A0A5J4YNV3"/>
<organism evidence="2 3">
    <name type="scientific">Porphyridium purpureum</name>
    <name type="common">Red alga</name>
    <name type="synonym">Porphyridium cruentum</name>
    <dbReference type="NCBI Taxonomy" id="35688"/>
    <lineage>
        <taxon>Eukaryota</taxon>
        <taxon>Rhodophyta</taxon>
        <taxon>Bangiophyceae</taxon>
        <taxon>Porphyridiales</taxon>
        <taxon>Porphyridiaceae</taxon>
        <taxon>Porphyridium</taxon>
    </lineage>
</organism>
<dbReference type="Proteomes" id="UP000324585">
    <property type="component" value="Unassembled WGS sequence"/>
</dbReference>
<dbReference type="GO" id="GO:0005524">
    <property type="term" value="F:ATP binding"/>
    <property type="evidence" value="ECO:0007669"/>
    <property type="project" value="InterPro"/>
</dbReference>
<dbReference type="GO" id="GO:0051301">
    <property type="term" value="P:cell division"/>
    <property type="evidence" value="ECO:0007669"/>
    <property type="project" value="UniProtKB-KW"/>
</dbReference>
<accession>A0A5J4YNV3</accession>
<sequence>MKSCVSVSDGRAHVFTDAFHRSGCDDAAKPGCGVNAHDRRDDVHVNQHDHEEQQRAYESARVFFVRHAHLVPQLDFDDEKVWYVVCRGLDVGDQRCSRSIHHVSSQRKQKRNVHVTVLVSEERVHSYCKLKYAKGTALPECVNIRVSECVQLGHTDSCPRRVQLVPVQDEHATFLTRDDRQRIQNVLAASNAWLLIDCVVSISLATSSRSFRVRACACVQNLSAAQKSCVAVVPARSCIVDVGLANNACRQQATRKTAAEQSFDANRSHVLDTLRSLVGLGSSTRDGVGAEDQQQERFIKYCSVLTRGVLIYGPRGVGKTFVVREAFCNQYNLRHVYLDAVELLASAREDAGAVADGIRAAFNLADELRSTGLPVKASSRIVLIIDNLHVIAQKRASRPSESQGSNTIASQRVVAMLLSLLDGAKKRLSATSPQPALVIGIVGTTPTGLDQALRRPGRFDCELYLKPPDALGRRMLLNALHATEFGNCQMAPDVDRLLGQVARKSVAFVAADILHVWDQKQTLNELAHSVQRYCPLLLRGSIGSEWNTNTAARSSTQQEEGDAWDQVGGYEQVKRRLRICVEWPFTYADAFERLAIRRARGVLMHGPPGCSKTSLARAMAASSASTATFFHVSGADIFSCYLGEAERIVRDLFSLARAASPSIIFIDELDAIVGERALGDRAGSSSVHERVLSTLLNEMDGISGGPADGMGRHDGSILVVGATNRIDMIDGALLRPGRFDEIVEVPLPDKQTRGDIVRLQGLAGRVDDEQIEGKSGADIVAICHEILRRGALP</sequence>
<gene>
    <name evidence="2" type="ORF">FVE85_8159</name>
</gene>
<dbReference type="PROSITE" id="PS00674">
    <property type="entry name" value="AAA"/>
    <property type="match status" value="1"/>
</dbReference>
<dbReference type="GO" id="GO:0016887">
    <property type="term" value="F:ATP hydrolysis activity"/>
    <property type="evidence" value="ECO:0007669"/>
    <property type="project" value="InterPro"/>
</dbReference>
<dbReference type="OrthoDB" id="5421at2759"/>
<reference evidence="3" key="1">
    <citation type="journal article" date="2019" name="Nat. Commun.">
        <title>Expansion of phycobilisome linker gene families in mesophilic red algae.</title>
        <authorList>
            <person name="Lee J."/>
            <person name="Kim D."/>
            <person name="Bhattacharya D."/>
            <person name="Yoon H.S."/>
        </authorList>
    </citation>
    <scope>NUCLEOTIDE SEQUENCE [LARGE SCALE GENOMIC DNA]</scope>
    <source>
        <strain evidence="3">CCMP 1328</strain>
    </source>
</reference>
<dbReference type="EMBL" id="VRMN01000009">
    <property type="protein sequence ID" value="KAA8492652.1"/>
    <property type="molecule type" value="Genomic_DNA"/>
</dbReference>
<dbReference type="PANTHER" id="PTHR23077">
    <property type="entry name" value="AAA-FAMILY ATPASE"/>
    <property type="match status" value="1"/>
</dbReference>
<name>A0A5J4YNV3_PORPP</name>
<dbReference type="PANTHER" id="PTHR23077:SF117">
    <property type="entry name" value="AAA+ ATPASE DOMAIN-CONTAINING PROTEIN"/>
    <property type="match status" value="1"/>
</dbReference>
<dbReference type="InterPro" id="IPR003593">
    <property type="entry name" value="AAA+_ATPase"/>
</dbReference>
<keyword evidence="2" id="KW-0131">Cell cycle</keyword>
<dbReference type="InterPro" id="IPR050168">
    <property type="entry name" value="AAA_ATPase_domain"/>
</dbReference>
<protein>
    <submittedName>
        <fullName evidence="2">Cell division cycle protein 48-like</fullName>
    </submittedName>
</protein>
<comment type="caution">
    <text evidence="2">The sequence shown here is derived from an EMBL/GenBank/DDBJ whole genome shotgun (WGS) entry which is preliminary data.</text>
</comment>
<dbReference type="InterPro" id="IPR003960">
    <property type="entry name" value="ATPase_AAA_CS"/>
</dbReference>
<keyword evidence="3" id="KW-1185">Reference proteome</keyword>
<dbReference type="SUPFAM" id="SSF52540">
    <property type="entry name" value="P-loop containing nucleoside triphosphate hydrolases"/>
    <property type="match status" value="2"/>
</dbReference>
<dbReference type="Gene3D" id="1.10.8.60">
    <property type="match status" value="1"/>
</dbReference>
<dbReference type="Gene3D" id="3.40.50.300">
    <property type="entry name" value="P-loop containing nucleotide triphosphate hydrolases"/>
    <property type="match status" value="2"/>
</dbReference>
<evidence type="ECO:0000313" key="3">
    <source>
        <dbReference type="Proteomes" id="UP000324585"/>
    </source>
</evidence>